<dbReference type="RefSeq" id="XP_004223803.1">
    <property type="nucleotide sequence ID" value="XM_004223755.1"/>
</dbReference>
<accession>K6UE74</accession>
<sequence length="387" mass="44877">MPQLLKKIITLLSALFTLQWKAAHCVHSLHMYKGTHNRKIINSVLYLDRQLCDPFLYTPIRKRKPPNGATQNKIRCTPAGKEEEDAAFGIELENLVKDLEEGKYGDESLNLYREVERRSSEEEEKEAQGMKKTEEQIDMHDVEGVINNTDTNLKTSVRKAFYNTDLNEQDSQEVKKEYNMMKKIEKTFDDIDDVNYPEEKLNMKNVLDKINSMKDPVNPETPFKDTAKTLLKYKGLLHMPYVQCRMLNDGQLHWRESLDHLELNIPIFEETDQKDVLFQFGNDHIKLEILRSDSKVLLLNHKVNLCAGKDSTHVTAFYLTQLEVVQSNYHTVELAISLCGKINYGDAYWVITGDYKEGEKHINLVIPKMGAFKYIWEKLLQDGEQGT</sequence>
<dbReference type="Proteomes" id="UP000006319">
    <property type="component" value="Chromosome 12"/>
</dbReference>
<keyword evidence="1" id="KW-0732">Signal</keyword>
<feature type="chain" id="PRO_5003894882" description="CS domain-containing protein" evidence="1">
    <location>
        <begin position="26"/>
        <end position="387"/>
    </location>
</feature>
<dbReference type="PhylomeDB" id="K6UE74"/>
<dbReference type="InterPro" id="IPR008978">
    <property type="entry name" value="HSP20-like_chaperone"/>
</dbReference>
<proteinExistence type="predicted"/>
<dbReference type="OrthoDB" id="375407at2759"/>
<evidence type="ECO:0000313" key="3">
    <source>
        <dbReference type="EMBL" id="GAB67856.1"/>
    </source>
</evidence>
<dbReference type="SUPFAM" id="SSF49764">
    <property type="entry name" value="HSP20-like chaperones"/>
    <property type="match status" value="1"/>
</dbReference>
<evidence type="ECO:0000313" key="4">
    <source>
        <dbReference type="Proteomes" id="UP000006319"/>
    </source>
</evidence>
<dbReference type="AlphaFoldDB" id="K6UE74"/>
<organism evidence="3 4">
    <name type="scientific">Plasmodium cynomolgi (strain B)</name>
    <dbReference type="NCBI Taxonomy" id="1120755"/>
    <lineage>
        <taxon>Eukaryota</taxon>
        <taxon>Sar</taxon>
        <taxon>Alveolata</taxon>
        <taxon>Apicomplexa</taxon>
        <taxon>Aconoidasida</taxon>
        <taxon>Haemosporida</taxon>
        <taxon>Plasmodiidae</taxon>
        <taxon>Plasmodium</taxon>
        <taxon>Plasmodium (Plasmodium)</taxon>
    </lineage>
</organism>
<dbReference type="PROSITE" id="PS51203">
    <property type="entry name" value="CS"/>
    <property type="match status" value="1"/>
</dbReference>
<evidence type="ECO:0000256" key="1">
    <source>
        <dbReference type="SAM" id="SignalP"/>
    </source>
</evidence>
<dbReference type="EMBL" id="DF157104">
    <property type="protein sequence ID" value="GAB67856.1"/>
    <property type="molecule type" value="Genomic_DNA"/>
</dbReference>
<keyword evidence="4" id="KW-1185">Reference proteome</keyword>
<feature type="signal peptide" evidence="1">
    <location>
        <begin position="1"/>
        <end position="25"/>
    </location>
</feature>
<dbReference type="InterPro" id="IPR007052">
    <property type="entry name" value="CS_dom"/>
</dbReference>
<dbReference type="VEuPathDB" id="PlasmoDB:PCYB_124220"/>
<name>K6UE74_PLACD</name>
<reference evidence="3 4" key="1">
    <citation type="journal article" date="2012" name="Nat. Genet.">
        <title>Plasmodium cynomolgi genome sequences provide insight into Plasmodium vivax and the monkey malaria clade.</title>
        <authorList>
            <person name="Tachibana S."/>
            <person name="Sullivan S.A."/>
            <person name="Kawai S."/>
            <person name="Nakamura S."/>
            <person name="Kim H.R."/>
            <person name="Goto N."/>
            <person name="Arisue N."/>
            <person name="Palacpac N.M.Q."/>
            <person name="Honma H."/>
            <person name="Yagi M."/>
            <person name="Tougan T."/>
            <person name="Katakai Y."/>
            <person name="Kaneko O."/>
            <person name="Mita T."/>
            <person name="Kita K."/>
            <person name="Yasutomi Y."/>
            <person name="Sutton P.L."/>
            <person name="Shakhbatyan R."/>
            <person name="Horii T."/>
            <person name="Yasunaga T."/>
            <person name="Barnwell J.W."/>
            <person name="Escalante A.A."/>
            <person name="Carlton J.M."/>
            <person name="Tanabe K."/>
        </authorList>
    </citation>
    <scope>NUCLEOTIDE SEQUENCE [LARGE SCALE GENOMIC DNA]</scope>
    <source>
        <strain evidence="3 4">B</strain>
    </source>
</reference>
<protein>
    <recommendedName>
        <fullName evidence="2">CS domain-containing protein</fullName>
    </recommendedName>
</protein>
<dbReference type="Gene3D" id="2.60.40.790">
    <property type="match status" value="1"/>
</dbReference>
<dbReference type="GeneID" id="14694229"/>
<feature type="domain" description="CS" evidence="2">
    <location>
        <begin position="247"/>
        <end position="380"/>
    </location>
</feature>
<evidence type="ECO:0000259" key="2">
    <source>
        <dbReference type="PROSITE" id="PS51203"/>
    </source>
</evidence>
<dbReference type="Pfam" id="PF04969">
    <property type="entry name" value="CS"/>
    <property type="match status" value="1"/>
</dbReference>
<gene>
    <name evidence="3" type="ORF">PCYB_124220</name>
</gene>
<dbReference type="eggNOG" id="ENOG502QX59">
    <property type="taxonomic scope" value="Eukaryota"/>
</dbReference>
<dbReference type="OMA" id="DAYWVIT"/>
<dbReference type="KEGG" id="pcy:PCYB_124220"/>